<feature type="domain" description="CCHC-type" evidence="2">
    <location>
        <begin position="333"/>
        <end position="349"/>
    </location>
</feature>
<dbReference type="GO" id="GO:0008270">
    <property type="term" value="F:zinc ion binding"/>
    <property type="evidence" value="ECO:0007669"/>
    <property type="project" value="InterPro"/>
</dbReference>
<feature type="compositionally biased region" description="Pro residues" evidence="1">
    <location>
        <begin position="526"/>
        <end position="539"/>
    </location>
</feature>
<feature type="compositionally biased region" description="Low complexity" evidence="1">
    <location>
        <begin position="473"/>
        <end position="482"/>
    </location>
</feature>
<name>A0A0C9SMK4_PAXIN</name>
<protein>
    <recommendedName>
        <fullName evidence="2">CCHC-type domain-containing protein</fullName>
    </recommendedName>
</protein>
<reference evidence="3 4" key="1">
    <citation type="submission" date="2014-06" db="EMBL/GenBank/DDBJ databases">
        <authorList>
            <consortium name="DOE Joint Genome Institute"/>
            <person name="Kuo A."/>
            <person name="Kohler A."/>
            <person name="Nagy L.G."/>
            <person name="Floudas D."/>
            <person name="Copeland A."/>
            <person name="Barry K.W."/>
            <person name="Cichocki N."/>
            <person name="Veneault-Fourrey C."/>
            <person name="LaButti K."/>
            <person name="Lindquist E.A."/>
            <person name="Lipzen A."/>
            <person name="Lundell T."/>
            <person name="Morin E."/>
            <person name="Murat C."/>
            <person name="Sun H."/>
            <person name="Tunlid A."/>
            <person name="Henrissat B."/>
            <person name="Grigoriev I.V."/>
            <person name="Hibbett D.S."/>
            <person name="Martin F."/>
            <person name="Nordberg H.P."/>
            <person name="Cantor M.N."/>
            <person name="Hua S.X."/>
        </authorList>
    </citation>
    <scope>NUCLEOTIDE SEQUENCE [LARGE SCALE GENOMIC DNA]</scope>
    <source>
        <strain evidence="3 4">ATCC 200175</strain>
    </source>
</reference>
<feature type="non-terminal residue" evidence="3">
    <location>
        <position position="1"/>
    </location>
</feature>
<accession>A0A0C9SMK4</accession>
<dbReference type="AlphaFoldDB" id="A0A0C9SMK4"/>
<reference evidence="4" key="2">
    <citation type="submission" date="2015-01" db="EMBL/GenBank/DDBJ databases">
        <title>Evolutionary Origins and Diversification of the Mycorrhizal Mutualists.</title>
        <authorList>
            <consortium name="DOE Joint Genome Institute"/>
            <consortium name="Mycorrhizal Genomics Consortium"/>
            <person name="Kohler A."/>
            <person name="Kuo A."/>
            <person name="Nagy L.G."/>
            <person name="Floudas D."/>
            <person name="Copeland A."/>
            <person name="Barry K.W."/>
            <person name="Cichocki N."/>
            <person name="Veneault-Fourrey C."/>
            <person name="LaButti K."/>
            <person name="Lindquist E.A."/>
            <person name="Lipzen A."/>
            <person name="Lundell T."/>
            <person name="Morin E."/>
            <person name="Murat C."/>
            <person name="Riley R."/>
            <person name="Ohm R."/>
            <person name="Sun H."/>
            <person name="Tunlid A."/>
            <person name="Henrissat B."/>
            <person name="Grigoriev I.V."/>
            <person name="Hibbett D.S."/>
            <person name="Martin F."/>
        </authorList>
    </citation>
    <scope>NUCLEOTIDE SEQUENCE [LARGE SCALE GENOMIC DNA]</scope>
    <source>
        <strain evidence="4">ATCC 200175</strain>
    </source>
</reference>
<feature type="region of interest" description="Disordered" evidence="1">
    <location>
        <begin position="457"/>
        <end position="539"/>
    </location>
</feature>
<feature type="domain" description="CCHC-type" evidence="2">
    <location>
        <begin position="353"/>
        <end position="368"/>
    </location>
</feature>
<evidence type="ECO:0000313" key="3">
    <source>
        <dbReference type="EMBL" id="KIJ06329.1"/>
    </source>
</evidence>
<organism evidence="3 4">
    <name type="scientific">Paxillus involutus ATCC 200175</name>
    <dbReference type="NCBI Taxonomy" id="664439"/>
    <lineage>
        <taxon>Eukaryota</taxon>
        <taxon>Fungi</taxon>
        <taxon>Dikarya</taxon>
        <taxon>Basidiomycota</taxon>
        <taxon>Agaricomycotina</taxon>
        <taxon>Agaricomycetes</taxon>
        <taxon>Agaricomycetidae</taxon>
        <taxon>Boletales</taxon>
        <taxon>Paxilineae</taxon>
        <taxon>Paxillaceae</taxon>
        <taxon>Paxillus</taxon>
    </lineage>
</organism>
<dbReference type="GO" id="GO:0003676">
    <property type="term" value="F:nucleic acid binding"/>
    <property type="evidence" value="ECO:0007669"/>
    <property type="project" value="InterPro"/>
</dbReference>
<dbReference type="EMBL" id="KN820379">
    <property type="protein sequence ID" value="KIJ06329.1"/>
    <property type="molecule type" value="Genomic_DNA"/>
</dbReference>
<evidence type="ECO:0000313" key="4">
    <source>
        <dbReference type="Proteomes" id="UP000053647"/>
    </source>
</evidence>
<feature type="compositionally biased region" description="Polar residues" evidence="1">
    <location>
        <begin position="107"/>
        <end position="126"/>
    </location>
</feature>
<dbReference type="OrthoDB" id="2692743at2759"/>
<dbReference type="InterPro" id="IPR001878">
    <property type="entry name" value="Znf_CCHC"/>
</dbReference>
<gene>
    <name evidence="3" type="ORF">PAXINDRAFT_92180</name>
</gene>
<dbReference type="HOGENOM" id="CLU_033086_0_0_1"/>
<sequence length="539" mass="59968">YLESKLLCVVGEPINSEHLMTALFNISQLKNVPRPATEAIRAIAYLIGEQETSKAATTISAQVKEIISGEVASQVVIAISPHMANLLQTAERMETNTKELEKLIGRTNEQATPSQSQTRNADTPSYSDAVKNAHAQHPMIDTAVARAGTKERQILLEAIEGESLYKPGQTAASIAKEVQKILITIKQDDSPDLNIKAITKLKNGGLILELDSASSVKWLRKEGNRERFLNALETPAEMKDRTYTVIVPFVPISTPIEETDWRRALEMENDIPENSVSLAKWIKPKHKRAPNQRVAHILLQLADPHSANKVMKDGLYVCKEKLCPHKDKKEPTRCAKCQRWGHIAANCHAECDACATCGEEHRSSECTSQNVRYCVSCENSGHASNDRHCPTYEQECAILDARHPENSMPYFPTNESWTQVLLPPKPAPYRNQTLPSMEPNPGDNDHVNFRQTTLDLAPGQSERQKTKRPPFPTRGYIGTRGVRGTRGRFSPASSSNRIPIGSQRQNTQRTLTSFLNINANANTIPDHPPPSPKPSPRQR</sequence>
<evidence type="ECO:0000256" key="1">
    <source>
        <dbReference type="SAM" id="MobiDB-lite"/>
    </source>
</evidence>
<dbReference type="Proteomes" id="UP000053647">
    <property type="component" value="Unassembled WGS sequence"/>
</dbReference>
<feature type="region of interest" description="Disordered" evidence="1">
    <location>
        <begin position="105"/>
        <end position="126"/>
    </location>
</feature>
<feature type="compositionally biased region" description="Polar residues" evidence="1">
    <location>
        <begin position="491"/>
        <end position="523"/>
    </location>
</feature>
<dbReference type="SMART" id="SM00343">
    <property type="entry name" value="ZnF_C2HC"/>
    <property type="match status" value="2"/>
</dbReference>
<keyword evidence="4" id="KW-1185">Reference proteome</keyword>
<proteinExistence type="predicted"/>
<evidence type="ECO:0000259" key="2">
    <source>
        <dbReference type="SMART" id="SM00343"/>
    </source>
</evidence>